<organism evidence="5 6">
    <name type="scientific">Plutella xylostella</name>
    <name type="common">Diamondback moth</name>
    <name type="synonym">Plutella maculipennis</name>
    <dbReference type="NCBI Taxonomy" id="51655"/>
    <lineage>
        <taxon>Eukaryota</taxon>
        <taxon>Metazoa</taxon>
        <taxon>Ecdysozoa</taxon>
        <taxon>Arthropoda</taxon>
        <taxon>Hexapoda</taxon>
        <taxon>Insecta</taxon>
        <taxon>Pterygota</taxon>
        <taxon>Neoptera</taxon>
        <taxon>Endopterygota</taxon>
        <taxon>Lepidoptera</taxon>
        <taxon>Glossata</taxon>
        <taxon>Ditrysia</taxon>
        <taxon>Yponomeutoidea</taxon>
        <taxon>Plutellidae</taxon>
        <taxon>Plutella</taxon>
    </lineage>
</organism>
<feature type="compositionally biased region" description="Basic residues" evidence="4">
    <location>
        <begin position="97"/>
        <end position="108"/>
    </location>
</feature>
<gene>
    <name evidence="5" type="ORF">JYU34_008504</name>
</gene>
<name>A0ABQ7QM24_PLUXY</name>
<dbReference type="InterPro" id="IPR001680">
    <property type="entry name" value="WD40_rpt"/>
</dbReference>
<dbReference type="InterPro" id="IPR015943">
    <property type="entry name" value="WD40/YVTN_repeat-like_dom_sf"/>
</dbReference>
<feature type="region of interest" description="Disordered" evidence="4">
    <location>
        <begin position="1"/>
        <end position="223"/>
    </location>
</feature>
<dbReference type="PANTHER" id="PTHR15574:SF21">
    <property type="entry name" value="DDB1- AND CUL4-ASSOCIATED FACTOR 8"/>
    <property type="match status" value="1"/>
</dbReference>
<dbReference type="InterPro" id="IPR036322">
    <property type="entry name" value="WD40_repeat_dom_sf"/>
</dbReference>
<evidence type="ECO:0000256" key="4">
    <source>
        <dbReference type="SAM" id="MobiDB-lite"/>
    </source>
</evidence>
<dbReference type="InterPro" id="IPR045151">
    <property type="entry name" value="DCAF8"/>
</dbReference>
<proteinExistence type="predicted"/>
<reference evidence="5 6" key="1">
    <citation type="submission" date="2021-06" db="EMBL/GenBank/DDBJ databases">
        <title>A haploid diamondback moth (Plutella xylostella L.) genome assembly resolves 31 chromosomes and identifies a diamide resistance mutation.</title>
        <authorList>
            <person name="Ward C.M."/>
            <person name="Perry K.D."/>
            <person name="Baker G."/>
            <person name="Powis K."/>
            <person name="Heckel D.G."/>
            <person name="Baxter S.W."/>
        </authorList>
    </citation>
    <scope>NUCLEOTIDE SEQUENCE [LARGE SCALE GENOMIC DNA]</scope>
    <source>
        <strain evidence="5 6">LV</strain>
        <tissue evidence="5">Single pupa</tissue>
    </source>
</reference>
<dbReference type="PROSITE" id="PS50082">
    <property type="entry name" value="WD_REPEATS_2"/>
    <property type="match status" value="1"/>
</dbReference>
<feature type="compositionally biased region" description="Acidic residues" evidence="4">
    <location>
        <begin position="194"/>
        <end position="212"/>
    </location>
</feature>
<feature type="compositionally biased region" description="Basic and acidic residues" evidence="4">
    <location>
        <begin position="57"/>
        <end position="68"/>
    </location>
</feature>
<comment type="caution">
    <text evidence="5">The sequence shown here is derived from an EMBL/GenBank/DDBJ whole genome shotgun (WGS) entry which is preliminary data.</text>
</comment>
<dbReference type="PANTHER" id="PTHR15574">
    <property type="entry name" value="WD REPEAT DOMAIN-CONTAINING FAMILY"/>
    <property type="match status" value="1"/>
</dbReference>
<feature type="repeat" description="WD" evidence="3">
    <location>
        <begin position="279"/>
        <end position="320"/>
    </location>
</feature>
<keyword evidence="1 3" id="KW-0853">WD repeat</keyword>
<dbReference type="EMBL" id="JAHIBW010000012">
    <property type="protein sequence ID" value="KAG7305943.1"/>
    <property type="molecule type" value="Genomic_DNA"/>
</dbReference>
<evidence type="ECO:0000256" key="2">
    <source>
        <dbReference type="ARBA" id="ARBA00022737"/>
    </source>
</evidence>
<sequence length="473" mass="51649">MEDNSSDDDIRENNVSPRMGGKKLKLNDGSSQESIKEPASSSKGEKEENVDSGVSADKSESTSSEDRAAGSSGAPGNEVVSVAPSSSNMRAILLNIRRPKRNYRKRRTPDRESSSDSSRDSDDLSGEEAASGSRQTENSDDDESIHEDILGHRLIGDLTSESSDSEVYLRDSSDDTNSYESDELVASSGRPEDGDSDDEGLWPRGDDEEETSDASKRNTPSVLKKTRPKHNYLLLREIINREMGLTFPCGKVAKENVMFEQKFYGSLHVVQRMKKLHHLNKHKGCVNSVNFHPEGSLLASGSDDMNVIVWDWARNLRIQTIKTGHKSNVFQSKFLHLNARSQLNIVTCARDGQVRLLQCPPSGGAAARRRLASHAGAAHKLHVSAAQPHCVLSAGEDGRVLHCDVRAPAADKYVGQCPHCVLSAGEDGRVLHCDVRAPAADKYVGQCVPLCSRHARAARVRRGQVCRTVCAAV</sequence>
<dbReference type="SUPFAM" id="SSF50978">
    <property type="entry name" value="WD40 repeat-like"/>
    <property type="match status" value="1"/>
</dbReference>
<dbReference type="SMART" id="SM00320">
    <property type="entry name" value="WD40"/>
    <property type="match status" value="3"/>
</dbReference>
<evidence type="ECO:0000313" key="6">
    <source>
        <dbReference type="Proteomes" id="UP000823941"/>
    </source>
</evidence>
<evidence type="ECO:0000256" key="1">
    <source>
        <dbReference type="ARBA" id="ARBA00022574"/>
    </source>
</evidence>
<keyword evidence="2" id="KW-0677">Repeat</keyword>
<keyword evidence="6" id="KW-1185">Reference proteome</keyword>
<feature type="compositionally biased region" description="Acidic residues" evidence="4">
    <location>
        <begin position="1"/>
        <end position="10"/>
    </location>
</feature>
<dbReference type="Proteomes" id="UP000823941">
    <property type="component" value="Chromosome 12"/>
</dbReference>
<evidence type="ECO:0000313" key="5">
    <source>
        <dbReference type="EMBL" id="KAG7305943.1"/>
    </source>
</evidence>
<dbReference type="PROSITE" id="PS50294">
    <property type="entry name" value="WD_REPEATS_REGION"/>
    <property type="match status" value="1"/>
</dbReference>
<accession>A0ABQ7QM24</accession>
<dbReference type="Gene3D" id="2.130.10.10">
    <property type="entry name" value="YVTN repeat-like/Quinoprotein amine dehydrogenase"/>
    <property type="match status" value="2"/>
</dbReference>
<feature type="compositionally biased region" description="Basic and acidic residues" evidence="4">
    <location>
        <begin position="109"/>
        <end position="122"/>
    </location>
</feature>
<protein>
    <submittedName>
        <fullName evidence="5">Uncharacterized protein</fullName>
    </submittedName>
</protein>
<feature type="compositionally biased region" description="Basic and acidic residues" evidence="4">
    <location>
        <begin position="146"/>
        <end position="155"/>
    </location>
</feature>
<dbReference type="Pfam" id="PF00400">
    <property type="entry name" value="WD40"/>
    <property type="match status" value="1"/>
</dbReference>
<evidence type="ECO:0000256" key="3">
    <source>
        <dbReference type="PROSITE-ProRule" id="PRU00221"/>
    </source>
</evidence>